<evidence type="ECO:0000256" key="3">
    <source>
        <dbReference type="ARBA" id="ARBA00022833"/>
    </source>
</evidence>
<dbReference type="GO" id="GO:0008270">
    <property type="term" value="F:zinc ion binding"/>
    <property type="evidence" value="ECO:0007669"/>
    <property type="project" value="UniProtKB-KW"/>
</dbReference>
<dbReference type="InterPro" id="IPR000315">
    <property type="entry name" value="Znf_B-box"/>
</dbReference>
<keyword evidence="3" id="KW-0862">Zinc</keyword>
<evidence type="ECO:0000313" key="6">
    <source>
        <dbReference type="EMBL" id="KAG6521139.1"/>
    </source>
</evidence>
<feature type="compositionally biased region" description="Acidic residues" evidence="4">
    <location>
        <begin position="112"/>
        <end position="146"/>
    </location>
</feature>
<dbReference type="CDD" id="cd19821">
    <property type="entry name" value="Bbox1_BBX-like"/>
    <property type="match status" value="1"/>
</dbReference>
<evidence type="ECO:0000256" key="1">
    <source>
        <dbReference type="ARBA" id="ARBA00022723"/>
    </source>
</evidence>
<evidence type="ECO:0000259" key="5">
    <source>
        <dbReference type="SMART" id="SM00336"/>
    </source>
</evidence>
<evidence type="ECO:0000313" key="7">
    <source>
        <dbReference type="Proteomes" id="UP000734854"/>
    </source>
</evidence>
<gene>
    <name evidence="6" type="ORF">ZIOFF_018205</name>
</gene>
<feature type="compositionally biased region" description="Basic and acidic residues" evidence="4">
    <location>
        <begin position="101"/>
        <end position="111"/>
    </location>
</feature>
<keyword evidence="2" id="KW-0863">Zinc-finger</keyword>
<proteinExistence type="predicted"/>
<protein>
    <recommendedName>
        <fullName evidence="5">B box-type domain-containing protein</fullName>
    </recommendedName>
</protein>
<dbReference type="Proteomes" id="UP000734854">
    <property type="component" value="Unassembled WGS sequence"/>
</dbReference>
<dbReference type="Pfam" id="PF00643">
    <property type="entry name" value="zf-B_box"/>
    <property type="match status" value="1"/>
</dbReference>
<name>A0A8J5H655_ZINOF</name>
<keyword evidence="7" id="KW-1185">Reference proteome</keyword>
<feature type="region of interest" description="Disordered" evidence="4">
    <location>
        <begin position="101"/>
        <end position="188"/>
    </location>
</feature>
<feature type="domain" description="B box-type" evidence="5">
    <location>
        <begin position="1"/>
        <end position="47"/>
    </location>
</feature>
<reference evidence="6 7" key="1">
    <citation type="submission" date="2020-08" db="EMBL/GenBank/DDBJ databases">
        <title>Plant Genome Project.</title>
        <authorList>
            <person name="Zhang R.-G."/>
        </authorList>
    </citation>
    <scope>NUCLEOTIDE SEQUENCE [LARGE SCALE GENOMIC DNA]</scope>
    <source>
        <tissue evidence="6">Rhizome</tissue>
    </source>
</reference>
<evidence type="ECO:0000256" key="4">
    <source>
        <dbReference type="SAM" id="MobiDB-lite"/>
    </source>
</evidence>
<sequence>MGVKKCELCDSPARIHCESDQANLCWDCDAKVHGANFLVARHSRCLLCRRCQSPTPWRAEGSRLGGTVSVCQLCAATASGSLEGNGEGGCPTKLCVEEEKRVEEVGGRDRDEEKEDGEGEEGEEEEEEEDEESENGEEEDDIDEGENQVVPWSMTPPPVASSSSSDYEEDETGRTAGNTGVHLKRMRENVGLTVSQSQDDLACSSSRLASDPAASAVAPDEINSLATPFRSLRDRKRPAHALASPAPPVADSTTATMRNFRVHNANHRPGVGVFHAPK</sequence>
<dbReference type="PANTHER" id="PTHR31717">
    <property type="entry name" value="ZINC FINGER PROTEIN CONSTANS-LIKE 10"/>
    <property type="match status" value="1"/>
</dbReference>
<organism evidence="6 7">
    <name type="scientific">Zingiber officinale</name>
    <name type="common">Ginger</name>
    <name type="synonym">Amomum zingiber</name>
    <dbReference type="NCBI Taxonomy" id="94328"/>
    <lineage>
        <taxon>Eukaryota</taxon>
        <taxon>Viridiplantae</taxon>
        <taxon>Streptophyta</taxon>
        <taxon>Embryophyta</taxon>
        <taxon>Tracheophyta</taxon>
        <taxon>Spermatophyta</taxon>
        <taxon>Magnoliopsida</taxon>
        <taxon>Liliopsida</taxon>
        <taxon>Zingiberales</taxon>
        <taxon>Zingiberaceae</taxon>
        <taxon>Zingiber</taxon>
    </lineage>
</organism>
<dbReference type="InterPro" id="IPR049808">
    <property type="entry name" value="CONSTANS-like_Bbox1"/>
</dbReference>
<evidence type="ECO:0000256" key="2">
    <source>
        <dbReference type="ARBA" id="ARBA00022771"/>
    </source>
</evidence>
<accession>A0A8J5H655</accession>
<comment type="caution">
    <text evidence="6">The sequence shown here is derived from an EMBL/GenBank/DDBJ whole genome shotgun (WGS) entry which is preliminary data.</text>
</comment>
<dbReference type="SMART" id="SM00336">
    <property type="entry name" value="BBOX"/>
    <property type="match status" value="1"/>
</dbReference>
<dbReference type="AlphaFoldDB" id="A0A8J5H655"/>
<dbReference type="EMBL" id="JACMSC010000005">
    <property type="protein sequence ID" value="KAG6521139.1"/>
    <property type="molecule type" value="Genomic_DNA"/>
</dbReference>
<dbReference type="PANTHER" id="PTHR31717:SF60">
    <property type="entry name" value="B-BOX TYPE ZINC FINGER FAMILY PROTEIN"/>
    <property type="match status" value="1"/>
</dbReference>
<keyword evidence="1" id="KW-0479">Metal-binding</keyword>